<dbReference type="GeneID" id="5715389"/>
<dbReference type="Gene3D" id="1.25.40.10">
    <property type="entry name" value="Tetratricopeptide repeat domain"/>
    <property type="match status" value="1"/>
</dbReference>
<dbReference type="GO" id="GO:0005783">
    <property type="term" value="C:endoplasmic reticulum"/>
    <property type="evidence" value="ECO:0000318"/>
    <property type="project" value="GO_Central"/>
</dbReference>
<dbReference type="GO" id="GO:0016020">
    <property type="term" value="C:membrane"/>
    <property type="evidence" value="ECO:0007669"/>
    <property type="project" value="UniProtKB-SubCell"/>
</dbReference>
<dbReference type="SUPFAM" id="SSF48452">
    <property type="entry name" value="TPR-like"/>
    <property type="match status" value="1"/>
</dbReference>
<dbReference type="STRING" id="3055.A0A2K3E6S7"/>
<evidence type="ECO:0000256" key="13">
    <source>
        <dbReference type="PROSITE-ProRule" id="PRU00339"/>
    </source>
</evidence>
<evidence type="ECO:0000256" key="5">
    <source>
        <dbReference type="ARBA" id="ARBA00012839"/>
    </source>
</evidence>
<dbReference type="PROSITE" id="PS50005">
    <property type="entry name" value="TPR"/>
    <property type="match status" value="1"/>
</dbReference>
<dbReference type="InterPro" id="IPR052346">
    <property type="entry name" value="O-mannosyl-transferase_TMTC"/>
</dbReference>
<comment type="similarity">
    <text evidence="4">Belongs to the TMTC family.</text>
</comment>
<feature type="domain" description="DUF1736" evidence="16">
    <location>
        <begin position="546"/>
        <end position="613"/>
    </location>
</feature>
<feature type="transmembrane region" description="Helical" evidence="15">
    <location>
        <begin position="609"/>
        <end position="626"/>
    </location>
</feature>
<feature type="transmembrane region" description="Helical" evidence="15">
    <location>
        <begin position="127"/>
        <end position="146"/>
    </location>
</feature>
<keyword evidence="11 15" id="KW-1133">Transmembrane helix</keyword>
<keyword evidence="8" id="KW-0677">Repeat</keyword>
<dbReference type="OrthoDB" id="19588at2759"/>
<sequence length="1359" mass="141652">MKAETAGALVCALVGALVYLNTVPANFTFDDSFAVVYNGDVTQDSNPLWGLLQHDFWGQRIASEQSHKSFRPLTVLSFRLTRQAWSALPQRWRAAVLAYRSRTLLPNEENEAAKRGLDPLLFHCCNVVWHALVSALVCRLSYFLLLRRWSPTPLVLLVRQQPTPAASQSGRGAAEAGAATHPGAEAPVPADPVEAAAGRPSAGGARGPSKPGLRKRASGPAPAVSGAAVAAAVAGATTHASLPSPGRTGSAPCQTAGASGARRYALSGAVVAPWLRGSDRRSPGFAASASASHEPPSTSSSCLGSLLLRRPLVQLHVPAWFAGLAFATHPVHTEAVAGVVGQAELICAALSIPAVMIYLAAAERAAAARLAAAAAAGRSSGSEAGRGRGSAGARHRAAVVEALAHWGGVAAAVCLALAAALAKEIGITVLGLMLAADAVLVPLVVRLPGGAAPPPGQRQTGHTGQEHSGEKAEEKAEEKVAERAGSGAAADARGVQPTLLWRLVRAAVWAAAEEPKWLRLCVLVAAGVGYVKMRSAVAVDQLVRIYRKVENPIPFSTSHTERLLTTAHLHARYAGLLLWPQHLSADWSFACVPLVAAPQDPRNALSGALYAYLLAVVVAAAPWGVLADWARAFAAAAAPVVAGGPGIGSGTSGGKAREGRWGQTREETQEQEARRWGQREQERRQARLWAARWRLLVVAGLVVGPYFPASNVLFYVGTFIGERLLYFPSIGYCLLLAELAAMALHWADWVQGGGGGSSTAAGVDEEAEAEEELDGSGAGQDGVAVAPPASNADGGEAAVVAGEGQAAARIKARGSSSSRGSTTTSSSRRGGGGERGRGLAGALVRLLVYGCMAGTLAGYSWRTWVRNADWLTEEALFEAANRVCGDSAKVQLNMGILMRRKGDQAAALAHFRRARAIEPGYCEPAYWIGVTLINMGQPEGGLSELEAALGCKYVAAEAVKSLNTIYRVLHSSSPRDPTPVLRWGLLLLRPELGQTAEGCDMVEQAAAMYAAAGRPQEAEGALARCADAVRRSQGEQQGDREAAAGGGSGAEVAREVFGVVVEAARKKAPPAAMLLRCLEARAPLYRALALAHSSPSALRTGGGGGGPLHPAVRAAAYRYLRRVESLPHCRRAAATMALSAADQVGSTPPHLHLMHMVQSSDPEDPWLQAEWGRVLQEVGRGQEAVMHFSVSAVLLHQQLEGLQAGRRPTALSLQAYGRQSEEGEEEGEEQREQAEAGEQARKKTKKKAKAKEHGRGGQVPPDVPLSAREALQGIASSLEGAARQRPPTACELWGRAVEARRMLAVQALGAGNTAEYGRQQAALVAAVGELQGLTGATGAAQPQCAAALSAAMGLGGGAG</sequence>
<evidence type="ECO:0000256" key="2">
    <source>
        <dbReference type="ARBA" id="ARBA00004240"/>
    </source>
</evidence>
<evidence type="ECO:0000256" key="9">
    <source>
        <dbReference type="ARBA" id="ARBA00022803"/>
    </source>
</evidence>
<evidence type="ECO:0000256" key="7">
    <source>
        <dbReference type="ARBA" id="ARBA00022692"/>
    </source>
</evidence>
<evidence type="ECO:0000256" key="6">
    <source>
        <dbReference type="ARBA" id="ARBA00022679"/>
    </source>
</evidence>
<dbReference type="GO" id="GO:0000030">
    <property type="term" value="F:mannosyltransferase activity"/>
    <property type="evidence" value="ECO:0000318"/>
    <property type="project" value="GO_Central"/>
</dbReference>
<keyword evidence="6" id="KW-0808">Transferase</keyword>
<feature type="region of interest" description="Disordered" evidence="14">
    <location>
        <begin position="810"/>
        <end position="836"/>
    </location>
</feature>
<evidence type="ECO:0000256" key="15">
    <source>
        <dbReference type="SAM" id="Phobius"/>
    </source>
</evidence>
<dbReference type="InterPro" id="IPR019734">
    <property type="entry name" value="TPR_rpt"/>
</dbReference>
<dbReference type="ExpressionAtlas" id="A0A2K3E6S7">
    <property type="expression patterns" value="baseline"/>
</dbReference>
<dbReference type="EC" id="2.4.1.109" evidence="5"/>
<evidence type="ECO:0000256" key="8">
    <source>
        <dbReference type="ARBA" id="ARBA00022737"/>
    </source>
</evidence>
<dbReference type="Proteomes" id="UP000006906">
    <property type="component" value="Chromosome 1"/>
</dbReference>
<evidence type="ECO:0000256" key="14">
    <source>
        <dbReference type="SAM" id="MobiDB-lite"/>
    </source>
</evidence>
<reference evidence="17 18" key="1">
    <citation type="journal article" date="2007" name="Science">
        <title>The Chlamydomonas genome reveals the evolution of key animal and plant functions.</title>
        <authorList>
            <person name="Merchant S.S."/>
            <person name="Prochnik S.E."/>
            <person name="Vallon O."/>
            <person name="Harris E.H."/>
            <person name="Karpowicz S.J."/>
            <person name="Witman G.B."/>
            <person name="Terry A."/>
            <person name="Salamov A."/>
            <person name="Fritz-Laylin L.K."/>
            <person name="Marechal-Drouard L."/>
            <person name="Marshall W.F."/>
            <person name="Qu L.H."/>
            <person name="Nelson D.R."/>
            <person name="Sanderfoot A.A."/>
            <person name="Spalding M.H."/>
            <person name="Kapitonov V.V."/>
            <person name="Ren Q."/>
            <person name="Ferris P."/>
            <person name="Lindquist E."/>
            <person name="Shapiro H."/>
            <person name="Lucas S.M."/>
            <person name="Grimwood J."/>
            <person name="Schmutz J."/>
            <person name="Cardol P."/>
            <person name="Cerutti H."/>
            <person name="Chanfreau G."/>
            <person name="Chen C.L."/>
            <person name="Cognat V."/>
            <person name="Croft M.T."/>
            <person name="Dent R."/>
            <person name="Dutcher S."/>
            <person name="Fernandez E."/>
            <person name="Fukuzawa H."/>
            <person name="Gonzalez-Ballester D."/>
            <person name="Gonzalez-Halphen D."/>
            <person name="Hallmann A."/>
            <person name="Hanikenne M."/>
            <person name="Hippler M."/>
            <person name="Inwood W."/>
            <person name="Jabbari K."/>
            <person name="Kalanon M."/>
            <person name="Kuras R."/>
            <person name="Lefebvre P.A."/>
            <person name="Lemaire S.D."/>
            <person name="Lobanov A.V."/>
            <person name="Lohr M."/>
            <person name="Manuell A."/>
            <person name="Meier I."/>
            <person name="Mets L."/>
            <person name="Mittag M."/>
            <person name="Mittelmeier T."/>
            <person name="Moroney J.V."/>
            <person name="Moseley J."/>
            <person name="Napoli C."/>
            <person name="Nedelcu A.M."/>
            <person name="Niyogi K."/>
            <person name="Novoselov S.V."/>
            <person name="Paulsen I.T."/>
            <person name="Pazour G."/>
            <person name="Purton S."/>
            <person name="Ral J.P."/>
            <person name="Riano-Pachon D.M."/>
            <person name="Riekhof W."/>
            <person name="Rymarquis L."/>
            <person name="Schroda M."/>
            <person name="Stern D."/>
            <person name="Umen J."/>
            <person name="Willows R."/>
            <person name="Wilson N."/>
            <person name="Zimmer S.L."/>
            <person name="Allmer J."/>
            <person name="Balk J."/>
            <person name="Bisova K."/>
            <person name="Chen C.J."/>
            <person name="Elias M."/>
            <person name="Gendler K."/>
            <person name="Hauser C."/>
            <person name="Lamb M.R."/>
            <person name="Ledford H."/>
            <person name="Long J.C."/>
            <person name="Minagawa J."/>
            <person name="Page M.D."/>
            <person name="Pan J."/>
            <person name="Pootakham W."/>
            <person name="Roje S."/>
            <person name="Rose A."/>
            <person name="Stahlberg E."/>
            <person name="Terauchi A.M."/>
            <person name="Yang P."/>
            <person name="Ball S."/>
            <person name="Bowler C."/>
            <person name="Dieckmann C.L."/>
            <person name="Gladyshev V.N."/>
            <person name="Green P."/>
            <person name="Jorgensen R."/>
            <person name="Mayfield S."/>
            <person name="Mueller-Roeber B."/>
            <person name="Rajamani S."/>
            <person name="Sayre R.T."/>
            <person name="Brokstein P."/>
            <person name="Dubchak I."/>
            <person name="Goodstein D."/>
            <person name="Hornick L."/>
            <person name="Huang Y.W."/>
            <person name="Jhaveri J."/>
            <person name="Luo Y."/>
            <person name="Martinez D."/>
            <person name="Ngau W.C."/>
            <person name="Otillar B."/>
            <person name="Poliakov A."/>
            <person name="Porter A."/>
            <person name="Szajkowski L."/>
            <person name="Werner G."/>
            <person name="Zhou K."/>
            <person name="Grigoriev I.V."/>
            <person name="Rokhsar D.S."/>
            <person name="Grossman A.R."/>
        </authorList>
    </citation>
    <scope>NUCLEOTIDE SEQUENCE [LARGE SCALE GENOMIC DNA]</scope>
    <source>
        <strain evidence="18">CC-503</strain>
    </source>
</reference>
<feature type="region of interest" description="Disordered" evidence="14">
    <location>
        <begin position="1215"/>
        <end position="1264"/>
    </location>
</feature>
<keyword evidence="9 13" id="KW-0802">TPR repeat</keyword>
<name>A0A2K3E6S7_CHLRE</name>
<keyword evidence="7 15" id="KW-0812">Transmembrane</keyword>
<dbReference type="KEGG" id="cre:CHLRE_01g031800v5"/>
<dbReference type="InterPro" id="IPR011990">
    <property type="entry name" value="TPR-like_helical_dom_sf"/>
</dbReference>
<evidence type="ECO:0000256" key="1">
    <source>
        <dbReference type="ARBA" id="ARBA00004141"/>
    </source>
</evidence>
<feature type="transmembrane region" description="Helical" evidence="15">
    <location>
        <begin position="632"/>
        <end position="651"/>
    </location>
</feature>
<feature type="region of interest" description="Disordered" evidence="14">
    <location>
        <begin position="648"/>
        <end position="678"/>
    </location>
</feature>
<dbReference type="EMBL" id="CM008962">
    <property type="protein sequence ID" value="PNW88490.1"/>
    <property type="molecule type" value="Genomic_DNA"/>
</dbReference>
<organism evidence="17 18">
    <name type="scientific">Chlamydomonas reinhardtii</name>
    <name type="common">Chlamydomonas smithii</name>
    <dbReference type="NCBI Taxonomy" id="3055"/>
    <lineage>
        <taxon>Eukaryota</taxon>
        <taxon>Viridiplantae</taxon>
        <taxon>Chlorophyta</taxon>
        <taxon>core chlorophytes</taxon>
        <taxon>Chlorophyceae</taxon>
        <taxon>CS clade</taxon>
        <taxon>Chlamydomonadales</taxon>
        <taxon>Chlamydomonadaceae</taxon>
        <taxon>Chlamydomonas</taxon>
    </lineage>
</organism>
<evidence type="ECO:0000256" key="12">
    <source>
        <dbReference type="ARBA" id="ARBA00023136"/>
    </source>
</evidence>
<dbReference type="InterPro" id="IPR013618">
    <property type="entry name" value="TMTC_DUF1736"/>
</dbReference>
<feature type="transmembrane region" description="Helical" evidence="15">
    <location>
        <begin position="693"/>
        <end position="718"/>
    </location>
</feature>
<dbReference type="RefSeq" id="XP_042928565.1">
    <property type="nucleotide sequence ID" value="XM_043058651.1"/>
</dbReference>
<dbReference type="GO" id="GO:0035269">
    <property type="term" value="P:protein O-linked glycosylation via mannose"/>
    <property type="evidence" value="ECO:0000318"/>
    <property type="project" value="GO_Central"/>
</dbReference>
<proteinExistence type="inferred from homology"/>
<dbReference type="PANTHER" id="PTHR44227:SF3">
    <property type="entry name" value="PROTEIN O-MANNOSYL-TRANSFERASE TMTC4"/>
    <property type="match status" value="1"/>
</dbReference>
<dbReference type="PANTHER" id="PTHR44227">
    <property type="match status" value="1"/>
</dbReference>
<feature type="compositionally biased region" description="Basic and acidic residues" evidence="14">
    <location>
        <begin position="655"/>
        <end position="678"/>
    </location>
</feature>
<gene>
    <name evidence="17" type="ORF">CHLRE_01g031800v5</name>
</gene>
<dbReference type="GO" id="GO:0030968">
    <property type="term" value="P:endoplasmic reticulum unfolded protein response"/>
    <property type="evidence" value="ECO:0000318"/>
    <property type="project" value="GO_Central"/>
</dbReference>
<keyword evidence="12 15" id="KW-0472">Membrane</keyword>
<evidence type="ECO:0000256" key="11">
    <source>
        <dbReference type="ARBA" id="ARBA00022989"/>
    </source>
</evidence>
<feature type="compositionally biased region" description="Basic and acidic residues" evidence="14">
    <location>
        <begin position="1230"/>
        <end position="1241"/>
    </location>
</feature>
<feature type="compositionally biased region" description="Acidic residues" evidence="14">
    <location>
        <begin position="763"/>
        <end position="774"/>
    </location>
</feature>
<evidence type="ECO:0000256" key="4">
    <source>
        <dbReference type="ARBA" id="ARBA00007882"/>
    </source>
</evidence>
<feature type="region of interest" description="Disordered" evidence="14">
    <location>
        <begin position="755"/>
        <end position="795"/>
    </location>
</feature>
<dbReference type="InParanoid" id="A0A2K3E6S7"/>
<dbReference type="UniPathway" id="UPA00378"/>
<protein>
    <recommendedName>
        <fullName evidence="5">dolichyl-phosphate-mannose--protein mannosyltransferase</fullName>
        <ecNumber evidence="5">2.4.1.109</ecNumber>
    </recommendedName>
</protein>
<feature type="compositionally biased region" description="Low complexity" evidence="14">
    <location>
        <begin position="810"/>
        <end position="828"/>
    </location>
</feature>
<evidence type="ECO:0000313" key="17">
    <source>
        <dbReference type="EMBL" id="PNW88490.1"/>
    </source>
</evidence>
<feature type="transmembrane region" description="Helical" evidence="15">
    <location>
        <begin position="425"/>
        <end position="445"/>
    </location>
</feature>
<dbReference type="Gramene" id="PNW88490">
    <property type="protein sequence ID" value="PNW88490"/>
    <property type="gene ID" value="CHLRE_01g031800v5"/>
</dbReference>
<feature type="compositionally biased region" description="Basic residues" evidence="14">
    <location>
        <begin position="1242"/>
        <end position="1252"/>
    </location>
</feature>
<evidence type="ECO:0000256" key="10">
    <source>
        <dbReference type="ARBA" id="ARBA00022824"/>
    </source>
</evidence>
<evidence type="ECO:0000256" key="3">
    <source>
        <dbReference type="ARBA" id="ARBA00004922"/>
    </source>
</evidence>
<evidence type="ECO:0000259" key="16">
    <source>
        <dbReference type="Pfam" id="PF08409"/>
    </source>
</evidence>
<keyword evidence="10" id="KW-0256">Endoplasmic reticulum</keyword>
<comment type="subcellular location">
    <subcellularLocation>
        <location evidence="2">Endoplasmic reticulum</location>
    </subcellularLocation>
    <subcellularLocation>
        <location evidence="1">Membrane</location>
        <topology evidence="1">Multi-pass membrane protein</topology>
    </subcellularLocation>
</comment>
<feature type="compositionally biased region" description="Basic and acidic residues" evidence="14">
    <location>
        <begin position="464"/>
        <end position="482"/>
    </location>
</feature>
<feature type="repeat" description="TPR" evidence="13">
    <location>
        <begin position="888"/>
        <end position="921"/>
    </location>
</feature>
<keyword evidence="18" id="KW-1185">Reference proteome</keyword>
<feature type="region of interest" description="Disordered" evidence="14">
    <location>
        <begin position="165"/>
        <end position="221"/>
    </location>
</feature>
<comment type="pathway">
    <text evidence="3">Protein modification; protein glycosylation.</text>
</comment>
<dbReference type="Pfam" id="PF08409">
    <property type="entry name" value="TMTC_DUF1736"/>
    <property type="match status" value="1"/>
</dbReference>
<evidence type="ECO:0000313" key="18">
    <source>
        <dbReference type="Proteomes" id="UP000006906"/>
    </source>
</evidence>
<feature type="transmembrane region" description="Helical" evidence="15">
    <location>
        <begin position="398"/>
        <end position="419"/>
    </location>
</feature>
<feature type="region of interest" description="Disordered" evidence="14">
    <location>
        <begin position="451"/>
        <end position="489"/>
    </location>
</feature>
<feature type="compositionally biased region" description="Low complexity" evidence="14">
    <location>
        <begin position="165"/>
        <end position="209"/>
    </location>
</feature>
<accession>A0A2K3E6S7</accession>